<dbReference type="EMBL" id="JAUSVB010000001">
    <property type="protein sequence ID" value="MDQ0372070.1"/>
    <property type="molecule type" value="Genomic_DNA"/>
</dbReference>
<feature type="chain" id="PRO_5046234847" evidence="2">
    <location>
        <begin position="17"/>
        <end position="315"/>
    </location>
</feature>
<sequence length="315" mass="31038">MGAVVLVLVASAVAIADEGTGGPSWAGERRTTVRGGRTFHDEGSCGGFAPLAGIGGGATLRPASDGVHACAPLGLHGVWREADLRTAAPGGRPTVGAPGVPTPARLMAGTPVLLSARTPARSDGRSAARPVVPPAARDREMESYPPGTPVACGDRLVVEAVAVVPADLELPAPVVVLPAGLAAVAAVPAEPVLAAVSAVLADGDPTRRRTGDVAERIDAPAADAPPAAATTVGDMRRSAWPGPAINRCCSPPGTPLALAGFHPPAADGLTGLRVPAPDGFAGLRVPALDGLVGLHAPDTARFADAYAAAAPVGGA</sequence>
<accession>A0ABU0EAJ3</accession>
<name>A0ABU0EAJ3_9CELL</name>
<keyword evidence="2" id="KW-0732">Signal</keyword>
<dbReference type="RefSeq" id="WP_307489307.1">
    <property type="nucleotide sequence ID" value="NZ_JAUSVB010000001.1"/>
</dbReference>
<feature type="signal peptide" evidence="2">
    <location>
        <begin position="1"/>
        <end position="16"/>
    </location>
</feature>
<comment type="caution">
    <text evidence="3">The sequence shown here is derived from an EMBL/GenBank/DDBJ whole genome shotgun (WGS) entry which is preliminary data.</text>
</comment>
<evidence type="ECO:0000313" key="4">
    <source>
        <dbReference type="Proteomes" id="UP001239626"/>
    </source>
</evidence>
<organism evidence="3 4">
    <name type="scientific">Cellulomonas humilata</name>
    <dbReference type="NCBI Taxonomy" id="144055"/>
    <lineage>
        <taxon>Bacteria</taxon>
        <taxon>Bacillati</taxon>
        <taxon>Actinomycetota</taxon>
        <taxon>Actinomycetes</taxon>
        <taxon>Micrococcales</taxon>
        <taxon>Cellulomonadaceae</taxon>
        <taxon>Cellulomonas</taxon>
    </lineage>
</organism>
<keyword evidence="4" id="KW-1185">Reference proteome</keyword>
<evidence type="ECO:0000313" key="3">
    <source>
        <dbReference type="EMBL" id="MDQ0372070.1"/>
    </source>
</evidence>
<reference evidence="3 4" key="1">
    <citation type="submission" date="2023-07" db="EMBL/GenBank/DDBJ databases">
        <title>Sorghum-associated microbial communities from plants grown in Nebraska, USA.</title>
        <authorList>
            <person name="Schachtman D."/>
        </authorList>
    </citation>
    <scope>NUCLEOTIDE SEQUENCE [LARGE SCALE GENOMIC DNA]</scope>
    <source>
        <strain evidence="3 4">BE332</strain>
    </source>
</reference>
<feature type="region of interest" description="Disordered" evidence="1">
    <location>
        <begin position="118"/>
        <end position="146"/>
    </location>
</feature>
<evidence type="ECO:0000256" key="2">
    <source>
        <dbReference type="SAM" id="SignalP"/>
    </source>
</evidence>
<dbReference type="Proteomes" id="UP001239626">
    <property type="component" value="Unassembled WGS sequence"/>
</dbReference>
<gene>
    <name evidence="3" type="ORF">J2X26_000367</name>
</gene>
<protein>
    <submittedName>
        <fullName evidence="3">Uncharacterized protein</fullName>
    </submittedName>
</protein>
<proteinExistence type="predicted"/>
<evidence type="ECO:0000256" key="1">
    <source>
        <dbReference type="SAM" id="MobiDB-lite"/>
    </source>
</evidence>